<dbReference type="Proteomes" id="UP000464214">
    <property type="component" value="Chromosome"/>
</dbReference>
<dbReference type="PANTHER" id="PTHR39430">
    <property type="entry name" value="MEMBRANE-ASSOCIATED PROTEASE-RELATED"/>
    <property type="match status" value="1"/>
</dbReference>
<dbReference type="GO" id="GO:0008237">
    <property type="term" value="F:metallopeptidase activity"/>
    <property type="evidence" value="ECO:0007669"/>
    <property type="project" value="UniProtKB-KW"/>
</dbReference>
<feature type="region of interest" description="Disordered" evidence="1">
    <location>
        <begin position="1"/>
        <end position="20"/>
    </location>
</feature>
<dbReference type="RefSeq" id="WP_160693465.1">
    <property type="nucleotide sequence ID" value="NZ_CP047897.1"/>
</dbReference>
<keyword evidence="2" id="KW-0472">Membrane</keyword>
<evidence type="ECO:0000256" key="2">
    <source>
        <dbReference type="SAM" id="Phobius"/>
    </source>
</evidence>
<dbReference type="PANTHER" id="PTHR39430:SF1">
    <property type="entry name" value="PROTEASE"/>
    <property type="match status" value="1"/>
</dbReference>
<feature type="transmembrane region" description="Helical" evidence="2">
    <location>
        <begin position="20"/>
        <end position="37"/>
    </location>
</feature>
<dbReference type="KEGG" id="nib:GU926_15495"/>
<evidence type="ECO:0000313" key="4">
    <source>
        <dbReference type="EMBL" id="QHL88756.1"/>
    </source>
</evidence>
<name>A0A6P1P2Y0_9BACT</name>
<protein>
    <submittedName>
        <fullName evidence="4">CPBP family intramembrane metalloprotease</fullName>
    </submittedName>
</protein>
<dbReference type="GO" id="GO:0004175">
    <property type="term" value="F:endopeptidase activity"/>
    <property type="evidence" value="ECO:0007669"/>
    <property type="project" value="UniProtKB-ARBA"/>
</dbReference>
<proteinExistence type="predicted"/>
<feature type="transmembrane region" description="Helical" evidence="2">
    <location>
        <begin position="123"/>
        <end position="142"/>
    </location>
</feature>
<evidence type="ECO:0000256" key="1">
    <source>
        <dbReference type="SAM" id="MobiDB-lite"/>
    </source>
</evidence>
<feature type="compositionally biased region" description="Basic and acidic residues" evidence="1">
    <location>
        <begin position="1"/>
        <end position="12"/>
    </location>
</feature>
<dbReference type="InterPro" id="IPR003675">
    <property type="entry name" value="Rce1/LyrA-like_dom"/>
</dbReference>
<keyword evidence="2" id="KW-1133">Transmembrane helix</keyword>
<gene>
    <name evidence="4" type="ORF">GU926_15495</name>
</gene>
<keyword evidence="4" id="KW-0378">Hydrolase</keyword>
<keyword evidence="4" id="KW-0482">Metalloprotease</keyword>
<keyword evidence="5" id="KW-1185">Reference proteome</keyword>
<feature type="transmembrane region" description="Helical" evidence="2">
    <location>
        <begin position="86"/>
        <end position="111"/>
    </location>
</feature>
<keyword evidence="4" id="KW-0645">Protease</keyword>
<dbReference type="EMBL" id="CP047897">
    <property type="protein sequence ID" value="QHL88756.1"/>
    <property type="molecule type" value="Genomic_DNA"/>
</dbReference>
<feature type="transmembrane region" description="Helical" evidence="2">
    <location>
        <begin position="162"/>
        <end position="180"/>
    </location>
</feature>
<dbReference type="GO" id="GO:0006508">
    <property type="term" value="P:proteolysis"/>
    <property type="evidence" value="ECO:0007669"/>
    <property type="project" value="UniProtKB-KW"/>
</dbReference>
<evidence type="ECO:0000313" key="5">
    <source>
        <dbReference type="Proteomes" id="UP000464214"/>
    </source>
</evidence>
<evidence type="ECO:0000259" key="3">
    <source>
        <dbReference type="Pfam" id="PF02517"/>
    </source>
</evidence>
<dbReference type="GO" id="GO:0080120">
    <property type="term" value="P:CAAX-box protein maturation"/>
    <property type="evidence" value="ECO:0007669"/>
    <property type="project" value="UniProtKB-ARBA"/>
</dbReference>
<organism evidence="4 5">
    <name type="scientific">Nibribacter ruber</name>
    <dbReference type="NCBI Taxonomy" id="2698458"/>
    <lineage>
        <taxon>Bacteria</taxon>
        <taxon>Pseudomonadati</taxon>
        <taxon>Bacteroidota</taxon>
        <taxon>Cytophagia</taxon>
        <taxon>Cytophagales</taxon>
        <taxon>Hymenobacteraceae</taxon>
        <taxon>Nibribacter</taxon>
    </lineage>
</organism>
<keyword evidence="2" id="KW-0812">Transmembrane</keyword>
<dbReference type="AlphaFoldDB" id="A0A6P1P2Y0"/>
<feature type="transmembrane region" description="Helical" evidence="2">
    <location>
        <begin position="187"/>
        <end position="203"/>
    </location>
</feature>
<dbReference type="Pfam" id="PF02517">
    <property type="entry name" value="Rce1-like"/>
    <property type="match status" value="1"/>
</dbReference>
<feature type="domain" description="CAAX prenyl protease 2/Lysostaphin resistance protein A-like" evidence="3">
    <location>
        <begin position="128"/>
        <end position="220"/>
    </location>
</feature>
<reference evidence="4 5" key="1">
    <citation type="submission" date="2020-01" db="EMBL/GenBank/DDBJ databases">
        <authorList>
            <person name="Kim M."/>
        </authorList>
    </citation>
    <scope>NUCLEOTIDE SEQUENCE [LARGE SCALE GENOMIC DNA]</scope>
    <source>
        <strain evidence="4 5">BT10</strain>
    </source>
</reference>
<feature type="transmembrane region" description="Helical" evidence="2">
    <location>
        <begin position="49"/>
        <end position="66"/>
    </location>
</feature>
<sequence length="271" mass="30282">MEKTVLANHKEQPSSTTQTTPSWSILAGFLFIALTYHAGEYAMRFHQHIPLFLGCMLAVIPVAYLVAKWQGFKGLGAWGMCFDNPYVRLCLKGLVIGLVVYALALGTRLWLGFEILGPRPDTEVLIMQTLIFAAGTFLPSLAEDILTRGYLFGHFYQRMDKWSLILFSSVIYVLNHIYALTSGPSMLLYLFVLGIMLTIPLLYTRNLWYTVGAHWAGNIIYRVGNDVLQVREAEASFPAIWELTGFVLLLAVINYVVTKGYSSSAKLPGLA</sequence>
<feature type="transmembrane region" description="Helical" evidence="2">
    <location>
        <begin position="239"/>
        <end position="257"/>
    </location>
</feature>
<accession>A0A6P1P2Y0</accession>